<keyword evidence="1" id="KW-0472">Membrane</keyword>
<accession>A0A656HCC7</accession>
<sequence length="46" mass="5239">MDSLYLALPIIVGVAIVFAIEVVLKKMGKNGKRRIKHDAKHVYEHH</sequence>
<dbReference type="AlphaFoldDB" id="A0A656HCC7"/>
<keyword evidence="3" id="KW-1185">Reference proteome</keyword>
<protein>
    <submittedName>
        <fullName evidence="2">Uncharacterized protein</fullName>
    </submittedName>
</protein>
<gene>
    <name evidence="2" type="ORF">Thini_1400</name>
</gene>
<evidence type="ECO:0000313" key="3">
    <source>
        <dbReference type="Proteomes" id="UP000005317"/>
    </source>
</evidence>
<evidence type="ECO:0000256" key="1">
    <source>
        <dbReference type="SAM" id="Phobius"/>
    </source>
</evidence>
<name>A0A656HCC7_THINJ</name>
<keyword evidence="1" id="KW-1133">Transmembrane helix</keyword>
<keyword evidence="1" id="KW-0812">Transmembrane</keyword>
<reference evidence="3" key="1">
    <citation type="journal article" date="2011" name="Stand. Genomic Sci.">
        <title>Genome sequence of the filamentous, gliding Thiothrix nivea neotype strain (JP2(T)).</title>
        <authorList>
            <person name="Lapidus A."/>
            <person name="Nolan M."/>
            <person name="Lucas S."/>
            <person name="Glavina Del Rio T."/>
            <person name="Tice H."/>
            <person name="Cheng J.F."/>
            <person name="Tapia R."/>
            <person name="Han C."/>
            <person name="Goodwin L."/>
            <person name="Pitluck S."/>
            <person name="Liolios K."/>
            <person name="Pagani I."/>
            <person name="Ivanova N."/>
            <person name="Huntemann M."/>
            <person name="Mavromatis K."/>
            <person name="Mikhailova N."/>
            <person name="Pati A."/>
            <person name="Chen A."/>
            <person name="Palaniappan K."/>
            <person name="Land M."/>
            <person name="Brambilla E.M."/>
            <person name="Rohde M."/>
            <person name="Abt B."/>
            <person name="Verbarg S."/>
            <person name="Goker M."/>
            <person name="Bristow J."/>
            <person name="Eisen J.A."/>
            <person name="Markowitz V."/>
            <person name="Hugenholtz P."/>
            <person name="Kyrpides N.C."/>
            <person name="Klenk H.P."/>
            <person name="Woyke T."/>
        </authorList>
    </citation>
    <scope>NUCLEOTIDE SEQUENCE [LARGE SCALE GENOMIC DNA]</scope>
    <source>
        <strain evidence="3">ATCC 35100 / DSM 5205 / JP2</strain>
    </source>
</reference>
<dbReference type="Proteomes" id="UP000005317">
    <property type="component" value="Unassembled WGS sequence"/>
</dbReference>
<dbReference type="EMBL" id="JH651384">
    <property type="protein sequence ID" value="EIJ34003.1"/>
    <property type="molecule type" value="Genomic_DNA"/>
</dbReference>
<evidence type="ECO:0000313" key="2">
    <source>
        <dbReference type="EMBL" id="EIJ34003.1"/>
    </source>
</evidence>
<organism evidence="2 3">
    <name type="scientific">Thiothrix nivea (strain ATCC 35100 / DSM 5205 / JP2)</name>
    <dbReference type="NCBI Taxonomy" id="870187"/>
    <lineage>
        <taxon>Bacteria</taxon>
        <taxon>Pseudomonadati</taxon>
        <taxon>Pseudomonadota</taxon>
        <taxon>Gammaproteobacteria</taxon>
        <taxon>Thiotrichales</taxon>
        <taxon>Thiotrichaceae</taxon>
        <taxon>Thiothrix</taxon>
    </lineage>
</organism>
<proteinExistence type="predicted"/>
<feature type="transmembrane region" description="Helical" evidence="1">
    <location>
        <begin position="6"/>
        <end position="24"/>
    </location>
</feature>